<evidence type="ECO:0000313" key="1">
    <source>
        <dbReference type="EMBL" id="TEW72061.1"/>
    </source>
</evidence>
<organism evidence="1 2">
    <name type="scientific">Gramella jeungdoensis</name>
    <dbReference type="NCBI Taxonomy" id="708091"/>
    <lineage>
        <taxon>Bacteria</taxon>
        <taxon>Pseudomonadati</taxon>
        <taxon>Bacteroidota</taxon>
        <taxon>Flavobacteriia</taxon>
        <taxon>Flavobacteriales</taxon>
        <taxon>Flavobacteriaceae</taxon>
        <taxon>Christiangramia</taxon>
    </lineage>
</organism>
<dbReference type="RefSeq" id="WP_134249086.1">
    <property type="nucleotide sequence ID" value="NZ_SNQI01000006.1"/>
</dbReference>
<dbReference type="InterPro" id="IPR011004">
    <property type="entry name" value="Trimer_LpxA-like_sf"/>
</dbReference>
<proteinExistence type="predicted"/>
<dbReference type="SUPFAM" id="SSF52058">
    <property type="entry name" value="L domain-like"/>
    <property type="match status" value="1"/>
</dbReference>
<comment type="caution">
    <text evidence="1">The sequence shown here is derived from an EMBL/GenBank/DDBJ whole genome shotgun (WGS) entry which is preliminary data.</text>
</comment>
<dbReference type="OrthoDB" id="1439291at2"/>
<accession>A0A4Y8ANL3</accession>
<evidence type="ECO:0000313" key="2">
    <source>
        <dbReference type="Proteomes" id="UP000298517"/>
    </source>
</evidence>
<dbReference type="EMBL" id="SNQI01000006">
    <property type="protein sequence ID" value="TEW72061.1"/>
    <property type="molecule type" value="Genomic_DNA"/>
</dbReference>
<sequence>MDTISDKFLSIPDTSFEKILIAKGIDSDGVVNQQMLKSDAETVLELDLGILEYGAIHDISGIEGFTSLKRLYANQHNIEQIDLSANILLEEIYLAGNNLSSINVSKNTNLVLLDLIATESVVTKNIEPYTIAGGNPAKEIKKRFDKNTVEKLLNLKWWNWDIDTITKNVQKLTTNPNDFFNEFNI</sequence>
<dbReference type="SUPFAM" id="SSF51161">
    <property type="entry name" value="Trimeric LpxA-like enzymes"/>
    <property type="match status" value="1"/>
</dbReference>
<protein>
    <recommendedName>
        <fullName evidence="3">Leucine-rich repeat domain-containing protein</fullName>
    </recommendedName>
</protein>
<dbReference type="AlphaFoldDB" id="A0A4Y8ANL3"/>
<evidence type="ECO:0008006" key="3">
    <source>
        <dbReference type="Google" id="ProtNLM"/>
    </source>
</evidence>
<dbReference type="Proteomes" id="UP000298517">
    <property type="component" value="Unassembled WGS sequence"/>
</dbReference>
<keyword evidence="2" id="KW-1185">Reference proteome</keyword>
<dbReference type="Gene3D" id="2.160.10.10">
    <property type="entry name" value="Hexapeptide repeat proteins"/>
    <property type="match status" value="1"/>
</dbReference>
<name>A0A4Y8ANL3_9FLAO</name>
<gene>
    <name evidence="1" type="ORF">E2488_14420</name>
</gene>
<dbReference type="Gene3D" id="3.80.10.10">
    <property type="entry name" value="Ribonuclease Inhibitor"/>
    <property type="match status" value="1"/>
</dbReference>
<reference evidence="1 2" key="1">
    <citation type="journal article" date="2011" name="J. Microbiol.">
        <title>Gramella jeungdoensis sp. nov., isolated from a solar saltern in Korea.</title>
        <authorList>
            <person name="Joung Y."/>
            <person name="Kim H."/>
            <person name="Jang T."/>
            <person name="Ahn T.S."/>
            <person name="Joh K."/>
        </authorList>
    </citation>
    <scope>NUCLEOTIDE SEQUENCE [LARGE SCALE GENOMIC DNA]</scope>
    <source>
        <strain evidence="1 2">KCTC 23123</strain>
    </source>
</reference>
<dbReference type="InterPro" id="IPR032675">
    <property type="entry name" value="LRR_dom_sf"/>
</dbReference>